<reference evidence="9" key="1">
    <citation type="submission" date="2016-10" db="EMBL/GenBank/DDBJ databases">
        <authorList>
            <person name="Benchimol M."/>
            <person name="Almeida L.G."/>
            <person name="Vasconcelos A.T."/>
            <person name="Perreira-Neves A."/>
            <person name="Rosa I.A."/>
            <person name="Tasca T."/>
            <person name="Bogo M.R."/>
            <person name="de Souza W."/>
        </authorList>
    </citation>
    <scope>NUCLEOTIDE SEQUENCE [LARGE SCALE GENOMIC DNA]</scope>
    <source>
        <strain evidence="9">K</strain>
    </source>
</reference>
<comment type="catalytic activity">
    <reaction evidence="1">
        <text>Hydrolysis of terminal, non-reducing alpha-D-mannose residues in alpha-D-mannosides.</text>
        <dbReference type="EC" id="3.2.1.24"/>
    </reaction>
</comment>
<dbReference type="SUPFAM" id="SSF88713">
    <property type="entry name" value="Glycoside hydrolase/deacetylase"/>
    <property type="match status" value="1"/>
</dbReference>
<evidence type="ECO:0000313" key="9">
    <source>
        <dbReference type="EMBL" id="OHT03039.1"/>
    </source>
</evidence>
<dbReference type="InterPro" id="IPR011682">
    <property type="entry name" value="Glyco_hydro_38_C"/>
</dbReference>
<keyword evidence="5 9" id="KW-0378">Hydrolase</keyword>
<dbReference type="Pfam" id="PF09261">
    <property type="entry name" value="Alpha-mann_mid"/>
    <property type="match status" value="1"/>
</dbReference>
<keyword evidence="6" id="KW-0326">Glycosidase</keyword>
<keyword evidence="7" id="KW-0732">Signal</keyword>
<evidence type="ECO:0000256" key="2">
    <source>
        <dbReference type="ARBA" id="ARBA00009792"/>
    </source>
</evidence>
<gene>
    <name evidence="9" type="ORF">TRFO_29655</name>
</gene>
<comment type="caution">
    <text evidence="9">The sequence shown here is derived from an EMBL/GenBank/DDBJ whole genome shotgun (WGS) entry which is preliminary data.</text>
</comment>
<feature type="chain" id="PRO_5013017981" description="alpha-mannosidase" evidence="7">
    <location>
        <begin position="19"/>
        <end position="1116"/>
    </location>
</feature>
<feature type="domain" description="Glycoside hydrolase family 38 central" evidence="8">
    <location>
        <begin position="561"/>
        <end position="643"/>
    </location>
</feature>
<dbReference type="Pfam" id="PF07748">
    <property type="entry name" value="Glyco_hydro_38C"/>
    <property type="match status" value="1"/>
</dbReference>
<dbReference type="Gene3D" id="1.20.1270.50">
    <property type="entry name" value="Glycoside hydrolase family 38, central domain"/>
    <property type="match status" value="1"/>
</dbReference>
<evidence type="ECO:0000256" key="7">
    <source>
        <dbReference type="SAM" id="SignalP"/>
    </source>
</evidence>
<dbReference type="GeneID" id="94841602"/>
<dbReference type="CDD" id="cd10789">
    <property type="entry name" value="GH38N_AMII_ER_cytosolic"/>
    <property type="match status" value="1"/>
</dbReference>
<dbReference type="GO" id="GO:0006013">
    <property type="term" value="P:mannose metabolic process"/>
    <property type="evidence" value="ECO:0007669"/>
    <property type="project" value="InterPro"/>
</dbReference>
<protein>
    <recommendedName>
        <fullName evidence="3">alpha-mannosidase</fullName>
        <ecNumber evidence="3">3.2.1.24</ecNumber>
    </recommendedName>
</protein>
<dbReference type="SUPFAM" id="SSF88688">
    <property type="entry name" value="Families 57/38 glycoside transferase middle domain"/>
    <property type="match status" value="1"/>
</dbReference>
<evidence type="ECO:0000313" key="10">
    <source>
        <dbReference type="Proteomes" id="UP000179807"/>
    </source>
</evidence>
<dbReference type="PANTHER" id="PTHR46017:SF1">
    <property type="entry name" value="ALPHA-MANNOSIDASE 2C1"/>
    <property type="match status" value="1"/>
</dbReference>
<keyword evidence="4" id="KW-0479">Metal-binding</keyword>
<dbReference type="EMBL" id="MLAK01000842">
    <property type="protein sequence ID" value="OHT03039.1"/>
    <property type="molecule type" value="Genomic_DNA"/>
</dbReference>
<dbReference type="InterPro" id="IPR000602">
    <property type="entry name" value="Glyco_hydro_38_N"/>
</dbReference>
<evidence type="ECO:0000256" key="4">
    <source>
        <dbReference type="ARBA" id="ARBA00022723"/>
    </source>
</evidence>
<dbReference type="RefSeq" id="XP_068356175.1">
    <property type="nucleotide sequence ID" value="XM_068506898.1"/>
</dbReference>
<dbReference type="OrthoDB" id="10261055at2759"/>
<dbReference type="InterPro" id="IPR028995">
    <property type="entry name" value="Glyco_hydro_57/38_cen_sf"/>
</dbReference>
<dbReference type="InterPro" id="IPR037094">
    <property type="entry name" value="Glyco_hydro_38_cen_sf"/>
</dbReference>
<dbReference type="Pfam" id="PF17677">
    <property type="entry name" value="Glyco_hydro38C2"/>
    <property type="match status" value="1"/>
</dbReference>
<evidence type="ECO:0000259" key="8">
    <source>
        <dbReference type="SMART" id="SM00872"/>
    </source>
</evidence>
<feature type="signal peptide" evidence="7">
    <location>
        <begin position="1"/>
        <end position="18"/>
    </location>
</feature>
<dbReference type="InterPro" id="IPR015341">
    <property type="entry name" value="Glyco_hydro_38_cen"/>
</dbReference>
<evidence type="ECO:0000256" key="3">
    <source>
        <dbReference type="ARBA" id="ARBA00012752"/>
    </source>
</evidence>
<name>A0A1J4JV50_9EUKA</name>
<dbReference type="Proteomes" id="UP000179807">
    <property type="component" value="Unassembled WGS sequence"/>
</dbReference>
<dbReference type="SMART" id="SM00872">
    <property type="entry name" value="Alpha-mann_mid"/>
    <property type="match status" value="1"/>
</dbReference>
<dbReference type="Pfam" id="PF01074">
    <property type="entry name" value="Glyco_hydro_38N"/>
    <property type="match status" value="1"/>
</dbReference>
<dbReference type="GO" id="GO:0009313">
    <property type="term" value="P:oligosaccharide catabolic process"/>
    <property type="evidence" value="ECO:0007669"/>
    <property type="project" value="TreeGrafter"/>
</dbReference>
<dbReference type="InterPro" id="IPR011330">
    <property type="entry name" value="Glyco_hydro/deAcase_b/a-brl"/>
</dbReference>
<dbReference type="GO" id="GO:0046872">
    <property type="term" value="F:metal ion binding"/>
    <property type="evidence" value="ECO:0007669"/>
    <property type="project" value="UniProtKB-KW"/>
</dbReference>
<dbReference type="AlphaFoldDB" id="A0A1J4JV50"/>
<dbReference type="GO" id="GO:0030246">
    <property type="term" value="F:carbohydrate binding"/>
    <property type="evidence" value="ECO:0007669"/>
    <property type="project" value="InterPro"/>
</dbReference>
<dbReference type="Gene3D" id="3.20.110.10">
    <property type="entry name" value="Glycoside hydrolase 38, N terminal domain"/>
    <property type="match status" value="1"/>
</dbReference>
<evidence type="ECO:0000256" key="5">
    <source>
        <dbReference type="ARBA" id="ARBA00022801"/>
    </source>
</evidence>
<dbReference type="Gene3D" id="2.70.98.30">
    <property type="entry name" value="Golgi alpha-mannosidase II, domain 4"/>
    <property type="match status" value="1"/>
</dbReference>
<dbReference type="GO" id="GO:0004559">
    <property type="term" value="F:alpha-mannosidase activity"/>
    <property type="evidence" value="ECO:0007669"/>
    <property type="project" value="UniProtKB-EC"/>
</dbReference>
<sequence>MLFFTFLSFIAPILVVDPRHTIQKFNKILNSIEPLRTITFRAVKDGKICREASASHKLPSEEASYKWESVDFSKGWQFDQDRYRWFAFRGTMQIPEEYNPEKHWLKMHFGITRHFLTSTDYDNTPDGPEGRYWINGKVVAAIDGNHDGFYLNGDESKNGNDIQVRIFAGRIMTQHYLDHFGVDLIHKETDTYYRRVKFLVDVLNQLSNDNPDKHQIVKLIDESTRFLDLRELKHSMDLHSKRIQDPTHAAFYESVGAALKHLKEGLEAMPRPYEDDPAISLLGYSHIDTMWLWPFDITHFKTTNTAATMLHLLDNPPNEFENPVQWKFLATAPQHYKWMEEDSKDIFDRVREMAQKGRWDVNGVMWLEPDTTLPSGESLARSIVYGVKYFKNHVPEYNSTVLFLPDCFGYSAALPQILRAGECDSFVTSKISWNEYTEFPYSSFQWRGIDGSIVNSHFISTPTGGQANTYNGVSNAFELIGTWGKEKENKIIRSSALHTSGHGDGGGGITEEMVWNYNMFNELPKIEGVPRLKFRTLDQVMDELRQKQHLLPVWDDELYLEYHRGTLTSFEEMKRQNRQLESHLHNVEWLMTIAYTLFGDSFNYRSYQEEIMPAWEDTLLMHFHDCIPGSSINEANNDAIRRGRPFLKQLRDIEKEIGEIIAKKINVTDGEEIIFNTLSHDRYITKQRIPSGGWGIKKDGTVLYTDEQTTEIYERKVKEDIDVVNTLYEPFYQTVYPPVEDSDVVIKEEEGKIIVTTPLLMITFDEKGHISSVIDQKTDVEYIEGAANIFELYEDRSMSYPAWELTLYHKEMQLEEPIFDGYIVNTSCIISKWHIPRIGTTGKCNETTIEQVITFSPNSPEIDFKTVIEWTQHDKILKVAFPTSIRSRDGRFGIQFGNLKRPTHNNTEADKARFEASGRWVDLGEEERGVALIADTKNGYDVHDNIIRLSLLKASMQSDRWEDFGKRKFAYRAIFHNNAFSESDVVQSHDELNVPPCLAQKKSDSDDLNEDTFEEEQAFVTVSDKNVILDTLKIAEEEDAFIARFYESSGSHKVVIVTFPILKSTEWCDAEMVSLLEVPFKNGEQIIYTKLEGDNLSFRIVLKPFQILTLRIKRNK</sequence>
<dbReference type="InterPro" id="IPR041147">
    <property type="entry name" value="GH38_C"/>
</dbReference>
<dbReference type="VEuPathDB" id="TrichDB:TRFO_29655"/>
<dbReference type="SUPFAM" id="SSF74650">
    <property type="entry name" value="Galactose mutarotase-like"/>
    <property type="match status" value="1"/>
</dbReference>
<organism evidence="9 10">
    <name type="scientific">Tritrichomonas foetus</name>
    <dbReference type="NCBI Taxonomy" id="1144522"/>
    <lineage>
        <taxon>Eukaryota</taxon>
        <taxon>Metamonada</taxon>
        <taxon>Parabasalia</taxon>
        <taxon>Tritrichomonadida</taxon>
        <taxon>Tritrichomonadidae</taxon>
        <taxon>Tritrichomonas</taxon>
    </lineage>
</organism>
<dbReference type="InterPro" id="IPR027291">
    <property type="entry name" value="Glyco_hydro_38_N_sf"/>
</dbReference>
<comment type="similarity">
    <text evidence="2">Belongs to the glycosyl hydrolase 38 family.</text>
</comment>
<accession>A0A1J4JV50</accession>
<dbReference type="InterPro" id="IPR011013">
    <property type="entry name" value="Gal_mutarotase_sf_dom"/>
</dbReference>
<dbReference type="EC" id="3.2.1.24" evidence="3"/>
<keyword evidence="10" id="KW-1185">Reference proteome</keyword>
<evidence type="ECO:0000256" key="6">
    <source>
        <dbReference type="ARBA" id="ARBA00023295"/>
    </source>
</evidence>
<dbReference type="PANTHER" id="PTHR46017">
    <property type="entry name" value="ALPHA-MANNOSIDASE 2C1"/>
    <property type="match status" value="1"/>
</dbReference>
<evidence type="ECO:0000256" key="1">
    <source>
        <dbReference type="ARBA" id="ARBA00000365"/>
    </source>
</evidence>
<proteinExistence type="inferred from homology"/>